<evidence type="ECO:0000313" key="3">
    <source>
        <dbReference type="EMBL" id="TXC78820.1"/>
    </source>
</evidence>
<evidence type="ECO:0000313" key="4">
    <source>
        <dbReference type="Proteomes" id="UP000321168"/>
    </source>
</evidence>
<dbReference type="Pfam" id="PF18962">
    <property type="entry name" value="Por_Secre_tail"/>
    <property type="match status" value="1"/>
</dbReference>
<reference evidence="3 4" key="1">
    <citation type="submission" date="2019-08" db="EMBL/GenBank/DDBJ databases">
        <title>Genome of Luteibaculum oceani JCM 18817.</title>
        <authorList>
            <person name="Bowman J.P."/>
        </authorList>
    </citation>
    <scope>NUCLEOTIDE SEQUENCE [LARGE SCALE GENOMIC DNA]</scope>
    <source>
        <strain evidence="3 4">JCM 18817</strain>
    </source>
</reference>
<organism evidence="3 4">
    <name type="scientific">Luteibaculum oceani</name>
    <dbReference type="NCBI Taxonomy" id="1294296"/>
    <lineage>
        <taxon>Bacteria</taxon>
        <taxon>Pseudomonadati</taxon>
        <taxon>Bacteroidota</taxon>
        <taxon>Flavobacteriia</taxon>
        <taxon>Flavobacteriales</taxon>
        <taxon>Luteibaculaceae</taxon>
        <taxon>Luteibaculum</taxon>
    </lineage>
</organism>
<sequence length="333" mass="39169">MRIKIFYLIIFLLTQIFDGRSQETKLVNHDMIWSITDVIYFDTNPNSFKKLSLSKYYFFDGDTLIDDTLYDVLKSRLYHVYGTQANGDSINDSTLHDPETAAFFFDDINTEITFMRLPEGEKAFPRYFWNPEVGDTIRYHMIEYQPDGSYYFDLVVDKKDTVEYFGEERYWIEFEENPEILQQYFITGLGGGNGLIHHVRNFNFPDLSYITCMSKNGEFEQFYSNQQNSDCHFEHDQQTITNILNRKMESFAVELSPNPVNEILSITYNNQQIEGIQIISNLGIVTVSNNLRHRHYEDRKQIEIDFSSFPSGLYIVNFTSKNGSVYSRKVVKR</sequence>
<keyword evidence="4" id="KW-1185">Reference proteome</keyword>
<dbReference type="AlphaFoldDB" id="A0A5C6V1Z5"/>
<name>A0A5C6V1Z5_9FLAO</name>
<feature type="domain" description="Secretion system C-terminal sorting" evidence="2">
    <location>
        <begin position="257"/>
        <end position="330"/>
    </location>
</feature>
<accession>A0A5C6V1Z5</accession>
<evidence type="ECO:0000259" key="2">
    <source>
        <dbReference type="Pfam" id="PF18962"/>
    </source>
</evidence>
<evidence type="ECO:0000256" key="1">
    <source>
        <dbReference type="ARBA" id="ARBA00022729"/>
    </source>
</evidence>
<dbReference type="OrthoDB" id="1413366at2"/>
<dbReference type="InterPro" id="IPR026444">
    <property type="entry name" value="Secre_tail"/>
</dbReference>
<dbReference type="Proteomes" id="UP000321168">
    <property type="component" value="Unassembled WGS sequence"/>
</dbReference>
<gene>
    <name evidence="3" type="ORF">FRX97_06305</name>
</gene>
<dbReference type="NCBIfam" id="TIGR04183">
    <property type="entry name" value="Por_Secre_tail"/>
    <property type="match status" value="1"/>
</dbReference>
<comment type="caution">
    <text evidence="3">The sequence shown here is derived from an EMBL/GenBank/DDBJ whole genome shotgun (WGS) entry which is preliminary data.</text>
</comment>
<dbReference type="EMBL" id="VORB01000005">
    <property type="protein sequence ID" value="TXC78820.1"/>
    <property type="molecule type" value="Genomic_DNA"/>
</dbReference>
<proteinExistence type="predicted"/>
<keyword evidence="1" id="KW-0732">Signal</keyword>
<protein>
    <submittedName>
        <fullName evidence="3">T9SS type A sorting domain-containing protein</fullName>
    </submittedName>
</protein>